<dbReference type="GO" id="GO:0034069">
    <property type="term" value="F:aminoglycoside N-acetyltransferase activity"/>
    <property type="evidence" value="ECO:0007669"/>
    <property type="project" value="TreeGrafter"/>
</dbReference>
<dbReference type="Gene3D" id="3.30.1050.10">
    <property type="entry name" value="SCP2 sterol-binding domain"/>
    <property type="match status" value="1"/>
</dbReference>
<dbReference type="Pfam" id="PF13530">
    <property type="entry name" value="SCP2_2"/>
    <property type="match status" value="1"/>
</dbReference>
<evidence type="ECO:0000313" key="2">
    <source>
        <dbReference type="EMBL" id="QHW32798.1"/>
    </source>
</evidence>
<accession>A0A6C0P2S2</accession>
<feature type="domain" description="N-acetyltransferase" evidence="1">
    <location>
        <begin position="2"/>
        <end position="148"/>
    </location>
</feature>
<dbReference type="InterPro" id="IPR025559">
    <property type="entry name" value="Eis_dom"/>
</dbReference>
<evidence type="ECO:0000259" key="1">
    <source>
        <dbReference type="PROSITE" id="PS51186"/>
    </source>
</evidence>
<dbReference type="RefSeq" id="WP_162642637.1">
    <property type="nucleotide sequence ID" value="NZ_CP048286.1"/>
</dbReference>
<dbReference type="InterPro" id="IPR051554">
    <property type="entry name" value="Acetyltransferase_Eis"/>
</dbReference>
<dbReference type="Pfam" id="PF13527">
    <property type="entry name" value="Acetyltransf_9"/>
    <property type="match status" value="1"/>
</dbReference>
<dbReference type="SUPFAM" id="SSF55729">
    <property type="entry name" value="Acyl-CoA N-acyltransferases (Nat)"/>
    <property type="match status" value="1"/>
</dbReference>
<dbReference type="Gene3D" id="3.40.630.30">
    <property type="match status" value="2"/>
</dbReference>
<dbReference type="PANTHER" id="PTHR37817:SF1">
    <property type="entry name" value="N-ACETYLTRANSFERASE EIS"/>
    <property type="match status" value="1"/>
</dbReference>
<sequence>MNEIRVLQHDDLGDSIELSAFAFQFELSADDKANRIAQADPGQTWGFFAEGKLAAKLQIIPFHTWVNGRRFAMGGIAGVATWPEYRRGGKVAQLLGHALKVMRDRGQTLSFLAPFKFEFYRKYGWETYVDYVQYEIPSDGLPKFKAAEGSSVVRVARDGELLNPIYESYAKQFNGMLERDAGRWSKAFFGKKGTAAIYLNPQGEARGYVFYQVRNSVATIHELVFLDEEARRGLWKFIADHDSMITKAEVKAPVDDQLPFLMQEPRFKQERTPYFMARIVDAEAFLTQYVYAARSGAEPLYLRISDPHADWNEGVYRMAFANGGTTAEVTKLAEGEAPEESEVLSCTIQTLTAMFMGYQRPGFMARIERLQGSQDSIDRLEAALPQRATYLADFF</sequence>
<dbReference type="SUPFAM" id="SSF55718">
    <property type="entry name" value="SCP-like"/>
    <property type="match status" value="1"/>
</dbReference>
<reference evidence="2 3" key="1">
    <citation type="submission" date="2020-02" db="EMBL/GenBank/DDBJ databases">
        <title>Paenibacillus sp. nov., isolated from rhizosphere soil of tomato.</title>
        <authorList>
            <person name="Weon H.-Y."/>
            <person name="Lee S.A."/>
        </authorList>
    </citation>
    <scope>NUCLEOTIDE SEQUENCE [LARGE SCALE GENOMIC DNA]</scope>
    <source>
        <strain evidence="2 3">14171R-81</strain>
    </source>
</reference>
<dbReference type="InterPro" id="IPR000182">
    <property type="entry name" value="GNAT_dom"/>
</dbReference>
<proteinExistence type="predicted"/>
<dbReference type="EMBL" id="CP048286">
    <property type="protein sequence ID" value="QHW32798.1"/>
    <property type="molecule type" value="Genomic_DNA"/>
</dbReference>
<dbReference type="Proteomes" id="UP000479114">
    <property type="component" value="Chromosome"/>
</dbReference>
<dbReference type="KEGG" id="prz:GZH47_19620"/>
<dbReference type="InterPro" id="IPR036527">
    <property type="entry name" value="SCP2_sterol-bd_dom_sf"/>
</dbReference>
<organism evidence="2 3">
    <name type="scientific">Paenibacillus rhizovicinus</name>
    <dbReference type="NCBI Taxonomy" id="2704463"/>
    <lineage>
        <taxon>Bacteria</taxon>
        <taxon>Bacillati</taxon>
        <taxon>Bacillota</taxon>
        <taxon>Bacilli</taxon>
        <taxon>Bacillales</taxon>
        <taxon>Paenibacillaceae</taxon>
        <taxon>Paenibacillus</taxon>
    </lineage>
</organism>
<gene>
    <name evidence="2" type="ORF">GZH47_19620</name>
</gene>
<keyword evidence="2" id="KW-0808">Transferase</keyword>
<evidence type="ECO:0000313" key="3">
    <source>
        <dbReference type="Proteomes" id="UP000479114"/>
    </source>
</evidence>
<dbReference type="Pfam" id="PF17668">
    <property type="entry name" value="Acetyltransf_17"/>
    <property type="match status" value="1"/>
</dbReference>
<keyword evidence="3" id="KW-1185">Reference proteome</keyword>
<dbReference type="GO" id="GO:0030649">
    <property type="term" value="P:aminoglycoside antibiotic catabolic process"/>
    <property type="evidence" value="ECO:0007669"/>
    <property type="project" value="TreeGrafter"/>
</dbReference>
<dbReference type="InterPro" id="IPR016181">
    <property type="entry name" value="Acyl_CoA_acyltransferase"/>
</dbReference>
<dbReference type="InterPro" id="IPR041380">
    <property type="entry name" value="Acetyltransf_17"/>
</dbReference>
<name>A0A6C0P2S2_9BACL</name>
<protein>
    <submittedName>
        <fullName evidence="2">GNAT family N-acetyltransferase</fullName>
    </submittedName>
</protein>
<dbReference type="PANTHER" id="PTHR37817">
    <property type="entry name" value="N-ACETYLTRANSFERASE EIS"/>
    <property type="match status" value="1"/>
</dbReference>
<dbReference type="AlphaFoldDB" id="A0A6C0P2S2"/>
<dbReference type="PROSITE" id="PS51186">
    <property type="entry name" value="GNAT"/>
    <property type="match status" value="1"/>
</dbReference>